<feature type="region of interest" description="Disordered" evidence="1">
    <location>
        <begin position="48"/>
        <end position="69"/>
    </location>
</feature>
<proteinExistence type="predicted"/>
<dbReference type="RefSeq" id="WP_202072563.1">
    <property type="nucleotide sequence ID" value="NZ_AP027142.1"/>
</dbReference>
<sequence length="69" mass="7339">MSKLVDSDEFSRLAYERSMRNVARNLEPPPAQAYSIVRSVGVDGVTTATIPLPGPAPVSPCGGAEQPKR</sequence>
<dbReference type="EMBL" id="AP027142">
    <property type="protein sequence ID" value="BDV33878.1"/>
    <property type="molecule type" value="Genomic_DNA"/>
</dbReference>
<accession>A0ABM8E7L2</accession>
<name>A0ABM8E7L2_9HYPH</name>
<evidence type="ECO:0000256" key="1">
    <source>
        <dbReference type="SAM" id="MobiDB-lite"/>
    </source>
</evidence>
<keyword evidence="3" id="KW-1185">Reference proteome</keyword>
<dbReference type="Proteomes" id="UP001317629">
    <property type="component" value="Chromosome"/>
</dbReference>
<evidence type="ECO:0000313" key="2">
    <source>
        <dbReference type="EMBL" id="BDV33878.1"/>
    </source>
</evidence>
<reference evidence="2 3" key="1">
    <citation type="journal article" date="2023" name="Int. J. Syst. Evol. Microbiol.">
        <title>Methylocystis iwaonis sp. nov., a type II methane-oxidizing bacterium from surface soil of a rice paddy field in Japan, and emended description of the genus Methylocystis (ex Whittenbury et al. 1970) Bowman et al. 1993.</title>
        <authorList>
            <person name="Kaise H."/>
            <person name="Sawadogo J.B."/>
            <person name="Alam M.S."/>
            <person name="Ueno C."/>
            <person name="Dianou D."/>
            <person name="Shinjo R."/>
            <person name="Asakawa S."/>
        </authorList>
    </citation>
    <scope>NUCLEOTIDE SEQUENCE [LARGE SCALE GENOMIC DNA]</scope>
    <source>
        <strain evidence="2 3">SS37A-Re</strain>
    </source>
</reference>
<organism evidence="2 3">
    <name type="scientific">Methylocystis iwaonis</name>
    <dbReference type="NCBI Taxonomy" id="2885079"/>
    <lineage>
        <taxon>Bacteria</taxon>
        <taxon>Pseudomonadati</taxon>
        <taxon>Pseudomonadota</taxon>
        <taxon>Alphaproteobacteria</taxon>
        <taxon>Hyphomicrobiales</taxon>
        <taxon>Methylocystaceae</taxon>
        <taxon>Methylocystis</taxon>
    </lineage>
</organism>
<gene>
    <name evidence="2" type="ORF">SS37A_14070</name>
</gene>
<protein>
    <submittedName>
        <fullName evidence="2">Uncharacterized protein</fullName>
    </submittedName>
</protein>
<evidence type="ECO:0000313" key="3">
    <source>
        <dbReference type="Proteomes" id="UP001317629"/>
    </source>
</evidence>